<proteinExistence type="predicted"/>
<accession>A0AA95H8Q3</accession>
<reference evidence="1" key="1">
    <citation type="journal article" date="2023" name="Int. J. Mol. Sci.">
        <title>Metagenomics Revealed a New Genus 'Candidatus Thiocaldithrix dubininis' gen. nov., sp. nov. and a New Species 'Candidatus Thiothrix putei' sp. nov. in the Family Thiotrichaceae, Some Members of Which Have Traits of Both Na+- and H+-Motive Energetics.</title>
        <authorList>
            <person name="Ravin N.V."/>
            <person name="Muntyan M.S."/>
            <person name="Smolyakov D.D."/>
            <person name="Rudenko T.S."/>
            <person name="Beletsky A.V."/>
            <person name="Mardanov A.V."/>
            <person name="Grabovich M.Y."/>
        </authorList>
    </citation>
    <scope>NUCLEOTIDE SEQUENCE</scope>
    <source>
        <strain evidence="1">GKL-01</strain>
    </source>
</reference>
<dbReference type="AlphaFoldDB" id="A0AA95H8Q3"/>
<evidence type="ECO:0000313" key="1">
    <source>
        <dbReference type="EMBL" id="WGZ91480.1"/>
    </source>
</evidence>
<organism evidence="1">
    <name type="scientific">Candidatus Thiocaldithrix dubininis</name>
    <dbReference type="NCBI Taxonomy" id="3080823"/>
    <lineage>
        <taxon>Bacteria</taxon>
        <taxon>Pseudomonadati</taxon>
        <taxon>Pseudomonadota</taxon>
        <taxon>Gammaproteobacteria</taxon>
        <taxon>Thiotrichales</taxon>
        <taxon>Thiotrichaceae</taxon>
        <taxon>Candidatus Thiocaldithrix</taxon>
    </lineage>
</organism>
<dbReference type="Proteomes" id="UP001300672">
    <property type="component" value="Chromosome"/>
</dbReference>
<protein>
    <recommendedName>
        <fullName evidence="2">Lipoprotein</fullName>
    </recommendedName>
</protein>
<sequence>MLNKIRYIAGIMLGIAVLVTGCDSSEVALKQAAQARWDALVKGNLDAAYTYYTDAFKQTTSLDIFKNQTRGVGLWSGADVKTVQCESSGKRCLVDVDVSVAMRMRGLVEPVVTTDVVKETWVKEGWFSDWRYIKD</sequence>
<name>A0AA95H8Q3_9GAMM</name>
<dbReference type="PROSITE" id="PS51257">
    <property type="entry name" value="PROKAR_LIPOPROTEIN"/>
    <property type="match status" value="1"/>
</dbReference>
<dbReference type="EMBL" id="CP124755">
    <property type="protein sequence ID" value="WGZ91480.1"/>
    <property type="molecule type" value="Genomic_DNA"/>
</dbReference>
<dbReference type="KEGG" id="tdu:QJT80_03175"/>
<reference evidence="1" key="2">
    <citation type="submission" date="2023-04" db="EMBL/GenBank/DDBJ databases">
        <authorList>
            <person name="Beletskiy A.V."/>
            <person name="Mardanov A.V."/>
            <person name="Ravin N.V."/>
        </authorList>
    </citation>
    <scope>NUCLEOTIDE SEQUENCE</scope>
    <source>
        <strain evidence="1">GKL-01</strain>
    </source>
</reference>
<gene>
    <name evidence="1" type="ORF">QJT80_03175</name>
</gene>
<evidence type="ECO:0008006" key="2">
    <source>
        <dbReference type="Google" id="ProtNLM"/>
    </source>
</evidence>